<dbReference type="EMBL" id="CAXDID020000008">
    <property type="protein sequence ID" value="CAL5977734.1"/>
    <property type="molecule type" value="Genomic_DNA"/>
</dbReference>
<evidence type="ECO:0000313" key="4">
    <source>
        <dbReference type="EMBL" id="CAL5977734.1"/>
    </source>
</evidence>
<dbReference type="InterPro" id="IPR025875">
    <property type="entry name" value="Leu-rich_rpt_4"/>
</dbReference>
<dbReference type="Gene3D" id="3.80.10.10">
    <property type="entry name" value="Ribonuclease Inhibitor"/>
    <property type="match status" value="1"/>
</dbReference>
<evidence type="ECO:0000313" key="5">
    <source>
        <dbReference type="Proteomes" id="UP001642409"/>
    </source>
</evidence>
<evidence type="ECO:0000256" key="2">
    <source>
        <dbReference type="ARBA" id="ARBA00022737"/>
    </source>
</evidence>
<keyword evidence="5" id="KW-1185">Reference proteome</keyword>
<dbReference type="InterPro" id="IPR001611">
    <property type="entry name" value="Leu-rich_rpt"/>
</dbReference>
<keyword evidence="1" id="KW-0433">Leucine-rich repeat</keyword>
<dbReference type="InterPro" id="IPR032675">
    <property type="entry name" value="LRR_dom_sf"/>
</dbReference>
<accession>A0AA86NH55</accession>
<reference evidence="3" key="1">
    <citation type="submission" date="2023-06" db="EMBL/GenBank/DDBJ databases">
        <authorList>
            <person name="Kurt Z."/>
        </authorList>
    </citation>
    <scope>NUCLEOTIDE SEQUENCE</scope>
</reference>
<dbReference type="PANTHER" id="PTHR46652">
    <property type="entry name" value="LEUCINE-RICH REPEAT AND IQ DOMAIN-CONTAINING PROTEIN 1-RELATED"/>
    <property type="match status" value="1"/>
</dbReference>
<dbReference type="PANTHER" id="PTHR46652:SF3">
    <property type="entry name" value="LEUCINE-RICH REPEAT-CONTAINING PROTEIN 9"/>
    <property type="match status" value="1"/>
</dbReference>
<dbReference type="PROSITE" id="PS51450">
    <property type="entry name" value="LRR"/>
    <property type="match status" value="2"/>
</dbReference>
<comment type="caution">
    <text evidence="3">The sequence shown here is derived from an EMBL/GenBank/DDBJ whole genome shotgun (WGS) entry which is preliminary data.</text>
</comment>
<organism evidence="3">
    <name type="scientific">Hexamita inflata</name>
    <dbReference type="NCBI Taxonomy" id="28002"/>
    <lineage>
        <taxon>Eukaryota</taxon>
        <taxon>Metamonada</taxon>
        <taxon>Diplomonadida</taxon>
        <taxon>Hexamitidae</taxon>
        <taxon>Hexamitinae</taxon>
        <taxon>Hexamita</taxon>
    </lineage>
</organism>
<keyword evidence="2" id="KW-0677">Repeat</keyword>
<reference evidence="4 5" key="2">
    <citation type="submission" date="2024-07" db="EMBL/GenBank/DDBJ databases">
        <authorList>
            <person name="Akdeniz Z."/>
        </authorList>
    </citation>
    <scope>NUCLEOTIDE SEQUENCE [LARGE SCALE GENOMIC DNA]</scope>
</reference>
<protein>
    <submittedName>
        <fullName evidence="3">ABC transporter substrate-binding protein</fullName>
    </submittedName>
    <submittedName>
        <fullName evidence="4">ABC_transporter substrate-binding protein</fullName>
    </submittedName>
</protein>
<proteinExistence type="predicted"/>
<dbReference type="SUPFAM" id="SSF52058">
    <property type="entry name" value="L domain-like"/>
    <property type="match status" value="1"/>
</dbReference>
<gene>
    <name evidence="4" type="ORF">HINF_LOCUS4447</name>
    <name evidence="3" type="ORF">HINF_LOCUS6883</name>
</gene>
<evidence type="ECO:0000313" key="3">
    <source>
        <dbReference type="EMBL" id="CAI9919238.1"/>
    </source>
</evidence>
<dbReference type="EMBL" id="CATOUU010000171">
    <property type="protein sequence ID" value="CAI9919238.1"/>
    <property type="molecule type" value="Genomic_DNA"/>
</dbReference>
<sequence>MSKDIINKQTCTQDSAMTDYYRRKVRSQFLLIQEDNNIRNFKFVESFELQKLCLTRCDNVTFQRVPCNVKELKLQQSCVKTLTGIKQMTQLSILQIDFSKIHDISELSFLCNLTKLQLYNNNITDISALKELKDLAELNINCNKIKSLQPLNDFAKMINLQISNNQIEDLYPIRKSTKLTNLHFSSNMVKDIAMLRNMTCMEQLTFDDNKVVDISPLSFMSKLFYLRFQRNEVIFIQPLNELHYLSGVNILANFIVDLPVFKHLNEFQEHYQQEATKAQIIFATKLKYIFKITEQEETTQKRKLRYKCRQEMFRFKIQITQNKMINSHVQFTHRIAEMFQKLTNFQEYE</sequence>
<dbReference type="InterPro" id="IPR050836">
    <property type="entry name" value="SDS22/Internalin_LRR"/>
</dbReference>
<dbReference type="AlphaFoldDB" id="A0AA86NH55"/>
<evidence type="ECO:0000256" key="1">
    <source>
        <dbReference type="ARBA" id="ARBA00022614"/>
    </source>
</evidence>
<dbReference type="Pfam" id="PF12799">
    <property type="entry name" value="LRR_4"/>
    <property type="match status" value="1"/>
</dbReference>
<name>A0AA86NH55_9EUKA</name>
<dbReference type="Proteomes" id="UP001642409">
    <property type="component" value="Unassembled WGS sequence"/>
</dbReference>